<dbReference type="InterPro" id="IPR012854">
    <property type="entry name" value="Cu_amine_oxidase-like_N"/>
</dbReference>
<proteinExistence type="predicted"/>
<dbReference type="InterPro" id="IPR009003">
    <property type="entry name" value="Peptidase_S1_PA"/>
</dbReference>
<evidence type="ECO:0000256" key="1">
    <source>
        <dbReference type="ARBA" id="ARBA00022825"/>
    </source>
</evidence>
<accession>A0A2W1LTX7</accession>
<dbReference type="PANTHER" id="PTHR43019:SF23">
    <property type="entry name" value="PROTEASE DO-LIKE 5, CHLOROPLASTIC"/>
    <property type="match status" value="1"/>
</dbReference>
<dbReference type="Pfam" id="PF07833">
    <property type="entry name" value="Cu_amine_oxidN1"/>
    <property type="match status" value="1"/>
</dbReference>
<protein>
    <recommendedName>
        <fullName evidence="3">Copper amine oxidase-like N-terminal domain-containing protein</fullName>
    </recommendedName>
</protein>
<dbReference type="PANTHER" id="PTHR43019">
    <property type="entry name" value="SERINE ENDOPROTEASE DEGS"/>
    <property type="match status" value="1"/>
</dbReference>
<gene>
    <name evidence="4" type="ORF">DNH61_11820</name>
</gene>
<dbReference type="SUPFAM" id="SSF50494">
    <property type="entry name" value="Trypsin-like serine proteases"/>
    <property type="match status" value="1"/>
</dbReference>
<evidence type="ECO:0000313" key="4">
    <source>
        <dbReference type="EMBL" id="PZD95241.1"/>
    </source>
</evidence>
<name>A0A2W1LTX7_9BACL</name>
<evidence type="ECO:0000256" key="2">
    <source>
        <dbReference type="SAM" id="SignalP"/>
    </source>
</evidence>
<keyword evidence="1" id="KW-0645">Protease</keyword>
<reference evidence="4 5" key="1">
    <citation type="submission" date="2018-06" db="EMBL/GenBank/DDBJ databases">
        <title>Paenibacillus imtechensis sp. nov.</title>
        <authorList>
            <person name="Pinnaka A.K."/>
            <person name="Singh H."/>
            <person name="Kaur M."/>
        </authorList>
    </citation>
    <scope>NUCLEOTIDE SEQUENCE [LARGE SCALE GENOMIC DNA]</scope>
    <source>
        <strain evidence="4 5">SMB1</strain>
    </source>
</reference>
<feature type="domain" description="Copper amine oxidase-like N-terminal" evidence="3">
    <location>
        <begin position="30"/>
        <end position="81"/>
    </location>
</feature>
<organism evidence="4 5">
    <name type="scientific">Paenibacillus sambharensis</name>
    <dbReference type="NCBI Taxonomy" id="1803190"/>
    <lineage>
        <taxon>Bacteria</taxon>
        <taxon>Bacillati</taxon>
        <taxon>Bacillota</taxon>
        <taxon>Bacilli</taxon>
        <taxon>Bacillales</taxon>
        <taxon>Paenibacillaceae</taxon>
        <taxon>Paenibacillus</taxon>
    </lineage>
</organism>
<dbReference type="Proteomes" id="UP000249522">
    <property type="component" value="Unassembled WGS sequence"/>
</dbReference>
<keyword evidence="5" id="KW-1185">Reference proteome</keyword>
<evidence type="ECO:0000259" key="3">
    <source>
        <dbReference type="Pfam" id="PF07833"/>
    </source>
</evidence>
<keyword evidence="1" id="KW-0378">Hydrolase</keyword>
<keyword evidence="2" id="KW-0732">Signal</keyword>
<dbReference type="Gene3D" id="3.30.457.10">
    <property type="entry name" value="Copper amine oxidase-like, N-terminal domain"/>
    <property type="match status" value="1"/>
</dbReference>
<keyword evidence="1" id="KW-0720">Serine protease</keyword>
<dbReference type="SUPFAM" id="SSF55383">
    <property type="entry name" value="Copper amine oxidase, domain N"/>
    <property type="match status" value="1"/>
</dbReference>
<dbReference type="AlphaFoldDB" id="A0A2W1LTX7"/>
<evidence type="ECO:0000313" key="5">
    <source>
        <dbReference type="Proteomes" id="UP000249522"/>
    </source>
</evidence>
<dbReference type="RefSeq" id="WP_111146870.1">
    <property type="nucleotide sequence ID" value="NZ_QKRB01000044.1"/>
</dbReference>
<dbReference type="Gene3D" id="2.40.10.120">
    <property type="match status" value="1"/>
</dbReference>
<dbReference type="GO" id="GO:0008236">
    <property type="term" value="F:serine-type peptidase activity"/>
    <property type="evidence" value="ECO:0007669"/>
    <property type="project" value="UniProtKB-KW"/>
</dbReference>
<dbReference type="Pfam" id="PF13365">
    <property type="entry name" value="Trypsin_2"/>
    <property type="match status" value="1"/>
</dbReference>
<dbReference type="OrthoDB" id="189537at2"/>
<feature type="signal peptide" evidence="2">
    <location>
        <begin position="1"/>
        <end position="22"/>
    </location>
</feature>
<dbReference type="InterPro" id="IPR036582">
    <property type="entry name" value="Mao_N_sf"/>
</dbReference>
<comment type="caution">
    <text evidence="4">The sequence shown here is derived from an EMBL/GenBank/DDBJ whole genome shotgun (WGS) entry which is preliminary data.</text>
</comment>
<feature type="chain" id="PRO_5016048565" description="Copper amine oxidase-like N-terminal domain-containing protein" evidence="2">
    <location>
        <begin position="23"/>
        <end position="263"/>
    </location>
</feature>
<sequence length="263" mass="28238">MKRKSLAIILVAIFALSTTAFAAKPISLWINGKEVKPAVAPQMINNTTMVPLRVISEALGADVKWDQKQQRVTVTAPQQPVQQAGLTLEQLNKIGESVGIIYAYNGDQYISQGSGFIVDGVLVTNWHVLEGATQFVVAFGNKEATLRVADAVFKNETVDLIGFKLAGYPSLKLNTSEPMNKDKVYALGHPARKFTITEGMFVSSSGNGTRWMHSAKTDPGASGGIVINAKGEVIGVSVEALEGGYSNYAVQAKVLKQELAKVK</sequence>
<dbReference type="EMBL" id="QKRB01000044">
    <property type="protein sequence ID" value="PZD95241.1"/>
    <property type="molecule type" value="Genomic_DNA"/>
</dbReference>